<name>U2YWN9_9EURY</name>
<dbReference type="AlphaFoldDB" id="U2YWN9"/>
<comment type="caution">
    <text evidence="1">The sequence shown here is derived from an EMBL/GenBank/DDBJ whole genome shotgun (WGS) entry which is preliminary data.</text>
</comment>
<accession>U2YWN9</accession>
<dbReference type="EMBL" id="BATA01000067">
    <property type="protein sequence ID" value="GAD53450.1"/>
    <property type="molecule type" value="Genomic_DNA"/>
</dbReference>
<keyword evidence="2" id="KW-1185">Reference proteome</keyword>
<gene>
    <name evidence="1" type="ORF">MBEHAL_2210</name>
</gene>
<organism evidence="1 2">
    <name type="scientific">Halarchaeum acidiphilum MH1-52-1</name>
    <dbReference type="NCBI Taxonomy" id="1261545"/>
    <lineage>
        <taxon>Archaea</taxon>
        <taxon>Methanobacteriati</taxon>
        <taxon>Methanobacteriota</taxon>
        <taxon>Stenosarchaea group</taxon>
        <taxon>Halobacteria</taxon>
        <taxon>Halobacteriales</taxon>
        <taxon>Halobacteriaceae</taxon>
    </lineage>
</organism>
<protein>
    <submittedName>
        <fullName evidence="1">Uncharacterized protein</fullName>
    </submittedName>
</protein>
<reference evidence="1 2" key="1">
    <citation type="submission" date="2013-09" db="EMBL/GenBank/DDBJ databases">
        <title>Whole genome sequencing of Halarchaeum acidiphilum strain MH1-52-1.</title>
        <authorList>
            <person name="Shimane Y."/>
            <person name="Minegishi H."/>
            <person name="Nishi S."/>
            <person name="Echigo A."/>
            <person name="Shuto A."/>
            <person name="Konishi M."/>
            <person name="Ito T."/>
            <person name="Ohkuma M."/>
            <person name="Ohta Y."/>
            <person name="Nagano Y."/>
            <person name="Tsubouchi T."/>
            <person name="Mori K."/>
            <person name="Usui K."/>
            <person name="Kamekura M."/>
            <person name="Usami R."/>
            <person name="Takaki Y."/>
            <person name="Hatada Y."/>
        </authorList>
    </citation>
    <scope>NUCLEOTIDE SEQUENCE [LARGE SCALE GENOMIC DNA]</scope>
    <source>
        <strain evidence="1 2">JCM 16109</strain>
    </source>
</reference>
<evidence type="ECO:0000313" key="2">
    <source>
        <dbReference type="Proteomes" id="UP000016986"/>
    </source>
</evidence>
<proteinExistence type="predicted"/>
<dbReference type="Proteomes" id="UP000016986">
    <property type="component" value="Unassembled WGS sequence"/>
</dbReference>
<sequence>MVQHDCDSAVRFADPDKGIVAVEASNVEDGVCVVLHIRCDTGDAVSVLNPATQKFDADLMWCSLTDVAFPGADCEFLPEQFPTGRQDGKVGASANERLRQEILVNEPVDIEVITAVLQSTHRLKE</sequence>
<evidence type="ECO:0000313" key="1">
    <source>
        <dbReference type="EMBL" id="GAD53450.1"/>
    </source>
</evidence>